<dbReference type="GO" id="GO:0000271">
    <property type="term" value="P:polysaccharide biosynthetic process"/>
    <property type="evidence" value="ECO:0007669"/>
    <property type="project" value="TreeGrafter"/>
</dbReference>
<evidence type="ECO:0000256" key="2">
    <source>
        <dbReference type="PIRSR" id="PIRSR000390-2"/>
    </source>
</evidence>
<dbReference type="KEGG" id="naci:NUH88_13230"/>
<dbReference type="PIRSF" id="PIRSF000390">
    <property type="entry name" value="PLP_StrS"/>
    <property type="match status" value="1"/>
</dbReference>
<evidence type="ECO:0000256" key="3">
    <source>
        <dbReference type="RuleBase" id="RU004508"/>
    </source>
</evidence>
<dbReference type="GO" id="GO:0008483">
    <property type="term" value="F:transaminase activity"/>
    <property type="evidence" value="ECO:0007669"/>
    <property type="project" value="UniProtKB-KW"/>
</dbReference>
<dbReference type="Proteomes" id="UP001060336">
    <property type="component" value="Chromosome"/>
</dbReference>
<dbReference type="NCBIfam" id="TIGR04181">
    <property type="entry name" value="NHT_00031"/>
    <property type="match status" value="1"/>
</dbReference>
<feature type="active site" description="Proton acceptor" evidence="1">
    <location>
        <position position="224"/>
    </location>
</feature>
<evidence type="ECO:0000256" key="1">
    <source>
        <dbReference type="PIRSR" id="PIRSR000390-1"/>
    </source>
</evidence>
<organism evidence="4 5">
    <name type="scientific">Nisaea acidiphila</name>
    <dbReference type="NCBI Taxonomy" id="1862145"/>
    <lineage>
        <taxon>Bacteria</taxon>
        <taxon>Pseudomonadati</taxon>
        <taxon>Pseudomonadota</taxon>
        <taxon>Alphaproteobacteria</taxon>
        <taxon>Rhodospirillales</taxon>
        <taxon>Thalassobaculaceae</taxon>
        <taxon>Nisaea</taxon>
    </lineage>
</organism>
<dbReference type="Gene3D" id="3.90.1150.10">
    <property type="entry name" value="Aspartate Aminotransferase, domain 1"/>
    <property type="match status" value="1"/>
</dbReference>
<dbReference type="Gene3D" id="3.40.640.10">
    <property type="entry name" value="Type I PLP-dependent aspartate aminotransferase-like (Major domain)"/>
    <property type="match status" value="1"/>
</dbReference>
<dbReference type="PANTHER" id="PTHR30244">
    <property type="entry name" value="TRANSAMINASE"/>
    <property type="match status" value="1"/>
</dbReference>
<keyword evidence="4" id="KW-0808">Transferase</keyword>
<accession>A0A9J7AMH9</accession>
<dbReference type="InterPro" id="IPR000653">
    <property type="entry name" value="DegT/StrS_aminotransferase"/>
</dbReference>
<gene>
    <name evidence="4" type="ORF">NUH88_13230</name>
</gene>
<dbReference type="InterPro" id="IPR015424">
    <property type="entry name" value="PyrdxlP-dep_Trfase"/>
</dbReference>
<dbReference type="PANTHER" id="PTHR30244:SF30">
    <property type="entry name" value="BLR5990 PROTEIN"/>
    <property type="match status" value="1"/>
</dbReference>
<keyword evidence="5" id="KW-1185">Reference proteome</keyword>
<dbReference type="AlphaFoldDB" id="A0A9J7AMH9"/>
<proteinExistence type="inferred from homology"/>
<feature type="modified residue" description="N6-(pyridoxal phosphate)lysine" evidence="2">
    <location>
        <position position="224"/>
    </location>
</feature>
<dbReference type="SUPFAM" id="SSF53383">
    <property type="entry name" value="PLP-dependent transferases"/>
    <property type="match status" value="1"/>
</dbReference>
<keyword evidence="4" id="KW-0032">Aminotransferase</keyword>
<dbReference type="CDD" id="cd00616">
    <property type="entry name" value="AHBA_syn"/>
    <property type="match status" value="1"/>
</dbReference>
<keyword evidence="2 3" id="KW-0663">Pyridoxal phosphate</keyword>
<dbReference type="InterPro" id="IPR015421">
    <property type="entry name" value="PyrdxlP-dep_Trfase_major"/>
</dbReference>
<dbReference type="InterPro" id="IPR026385">
    <property type="entry name" value="LegC-like"/>
</dbReference>
<comment type="similarity">
    <text evidence="3">Belongs to the DegT/DnrJ/EryC1 family.</text>
</comment>
<dbReference type="EMBL" id="CP102480">
    <property type="protein sequence ID" value="UUX48375.1"/>
    <property type="molecule type" value="Genomic_DNA"/>
</dbReference>
<sequence>MTAVLKNSGYDQAALVAAVKSVLPETRPLPLHEPEFIGREQEYVKDCIETGWVSSVGAYVDKFEELVAEKSGTRFAVACMNGTAALHIALVVAGVGRDDEVLVQDLTFVASANAVHHAGAIPHFVDSERETLGLDPDALDAHLSEVAELRDGGAFNRATGRRIAAVVPMHVFGHPVRMERLAEVAARWNIPVVEDAAESLGSTRNGRLMGSYGMLASVSFNGNKTITTGGGGAVVTDDESLARRLKHLTTTAKLPHRWAFDHDEIAYNYRLPNLNAALGCAQMEMLDRFLAEKRALAALYRDAVADIPEVEFFDEPEGCESNFWLNAVLVPDRAARDALLETLNADGIQARPCWTLMHELPFNRDCPRARLDVTGELVDRIVNLPSSAKLGRRS</sequence>
<dbReference type="RefSeq" id="WP_257766882.1">
    <property type="nucleotide sequence ID" value="NZ_CP102480.1"/>
</dbReference>
<reference evidence="4" key="1">
    <citation type="submission" date="2022-08" db="EMBL/GenBank/DDBJ databases">
        <title>Nisaea acidiphila sp. nov., isolated from a marine algal debris and emended description of the genus Nisaea Urios et al. 2008.</title>
        <authorList>
            <person name="Kwon K."/>
        </authorList>
    </citation>
    <scope>NUCLEOTIDE SEQUENCE</scope>
    <source>
        <strain evidence="4">MEBiC11861</strain>
    </source>
</reference>
<dbReference type="GO" id="GO:0030170">
    <property type="term" value="F:pyridoxal phosphate binding"/>
    <property type="evidence" value="ECO:0007669"/>
    <property type="project" value="TreeGrafter"/>
</dbReference>
<protein>
    <submittedName>
        <fullName evidence="4">LegC family aminotransferase</fullName>
    </submittedName>
</protein>
<evidence type="ECO:0000313" key="4">
    <source>
        <dbReference type="EMBL" id="UUX48375.1"/>
    </source>
</evidence>
<dbReference type="Pfam" id="PF01041">
    <property type="entry name" value="DegT_DnrJ_EryC1"/>
    <property type="match status" value="1"/>
</dbReference>
<evidence type="ECO:0000313" key="5">
    <source>
        <dbReference type="Proteomes" id="UP001060336"/>
    </source>
</evidence>
<dbReference type="InterPro" id="IPR015422">
    <property type="entry name" value="PyrdxlP-dep_Trfase_small"/>
</dbReference>
<name>A0A9J7AMH9_9PROT</name>